<dbReference type="InterPro" id="IPR014710">
    <property type="entry name" value="RmlC-like_jellyroll"/>
</dbReference>
<feature type="domain" description="Cupin type-2" evidence="2">
    <location>
        <begin position="38"/>
        <end position="103"/>
    </location>
</feature>
<dbReference type="InterPro" id="IPR013096">
    <property type="entry name" value="Cupin_2"/>
</dbReference>
<keyword evidence="4" id="KW-1185">Reference proteome</keyword>
<comment type="caution">
    <text evidence="3">The sequence shown here is derived from an EMBL/GenBank/DDBJ whole genome shotgun (WGS) entry which is preliminary data.</text>
</comment>
<sequence>MKIVRFSDVPDVTPFPGIISKQVMNREKGAAAVTVGELKIDPGKKLFRHIHKVEEALVFLKGEATVEADGEEVKIDSLTVVLMPAGCKHCITNTGKDILHILYFFPAVEVERILVEE</sequence>
<organism evidence="3 4">
    <name type="scientific">Neomoorella stamsii</name>
    <dbReference type="NCBI Taxonomy" id="1266720"/>
    <lineage>
        <taxon>Bacteria</taxon>
        <taxon>Bacillati</taxon>
        <taxon>Bacillota</taxon>
        <taxon>Clostridia</taxon>
        <taxon>Neomoorellales</taxon>
        <taxon>Neomoorellaceae</taxon>
        <taxon>Neomoorella</taxon>
    </lineage>
</organism>
<dbReference type="InterPro" id="IPR011051">
    <property type="entry name" value="RmlC_Cupin_sf"/>
</dbReference>
<dbReference type="EMBL" id="PVXL01000055">
    <property type="protein sequence ID" value="PRR71508.1"/>
    <property type="molecule type" value="Genomic_DNA"/>
</dbReference>
<evidence type="ECO:0000313" key="4">
    <source>
        <dbReference type="Proteomes" id="UP000239430"/>
    </source>
</evidence>
<dbReference type="InterPro" id="IPR051610">
    <property type="entry name" value="GPI/OXD"/>
</dbReference>
<reference evidence="3 4" key="1">
    <citation type="submission" date="2018-03" db="EMBL/GenBank/DDBJ databases">
        <title>Genome sequence of Moorella stamsii DSM 26217.</title>
        <authorList>
            <person name="Poehlein A."/>
            <person name="Daniel R."/>
        </authorList>
    </citation>
    <scope>NUCLEOTIDE SEQUENCE [LARGE SCALE GENOMIC DNA]</scope>
    <source>
        <strain evidence="4">DSM 26217</strain>
    </source>
</reference>
<evidence type="ECO:0000313" key="3">
    <source>
        <dbReference type="EMBL" id="PRR71508.1"/>
    </source>
</evidence>
<dbReference type="AlphaFoldDB" id="A0A9X7J2Q4"/>
<gene>
    <name evidence="3" type="ORF">MOST_25640</name>
</gene>
<dbReference type="SUPFAM" id="SSF51182">
    <property type="entry name" value="RmlC-like cupins"/>
    <property type="match status" value="1"/>
</dbReference>
<keyword evidence="1" id="KW-0479">Metal-binding</keyword>
<dbReference type="Pfam" id="PF07883">
    <property type="entry name" value="Cupin_2"/>
    <property type="match status" value="1"/>
</dbReference>
<dbReference type="Gene3D" id="2.60.120.10">
    <property type="entry name" value="Jelly Rolls"/>
    <property type="match status" value="1"/>
</dbReference>
<dbReference type="GO" id="GO:0046872">
    <property type="term" value="F:metal ion binding"/>
    <property type="evidence" value="ECO:0007669"/>
    <property type="project" value="UniProtKB-KW"/>
</dbReference>
<evidence type="ECO:0000256" key="1">
    <source>
        <dbReference type="ARBA" id="ARBA00022723"/>
    </source>
</evidence>
<dbReference type="Proteomes" id="UP000239430">
    <property type="component" value="Unassembled WGS sequence"/>
</dbReference>
<protein>
    <submittedName>
        <fullName evidence="3">Cupin domain protein</fullName>
    </submittedName>
</protein>
<name>A0A9X7J2Q4_9FIRM</name>
<proteinExistence type="predicted"/>
<dbReference type="PANTHER" id="PTHR35848:SF6">
    <property type="entry name" value="CUPIN TYPE-2 DOMAIN-CONTAINING PROTEIN"/>
    <property type="match status" value="1"/>
</dbReference>
<dbReference type="PANTHER" id="PTHR35848">
    <property type="entry name" value="OXALATE-BINDING PROTEIN"/>
    <property type="match status" value="1"/>
</dbReference>
<accession>A0A9X7J2Q4</accession>
<evidence type="ECO:0000259" key="2">
    <source>
        <dbReference type="Pfam" id="PF07883"/>
    </source>
</evidence>